<dbReference type="GO" id="GO:0005524">
    <property type="term" value="F:ATP binding"/>
    <property type="evidence" value="ECO:0007669"/>
    <property type="project" value="UniProtKB-KW"/>
</dbReference>
<dbReference type="InterPro" id="IPR036438">
    <property type="entry name" value="Insulin-like_sf"/>
</dbReference>
<sequence length="430" mass="48936">MLRSSFLMLCFLTILFISSTYEKNVTSRKRPNTSRHKPASIKLCGPTLVRMLDMVCDRARQLLMKTQRSSSDSTYQKRQMIVDDDPFTRTLSVTDYAQFNNTLIGDCCLQACSLEQYESHRIPRVLSIQSHVVHGFVGNKCAAFILQLYGFEVDIINSVHFSNHTGYKTVKGSRLTADELEAIFQGLLINELLEYDYILTGYMGSGELLHVVAKYIRLIKSKSAHIKYICDPVIGDDNKLYVDRSCIEVYKNEILPLADIVTPNDFEIEVLIGKELAYRNDENQEEVIWQSLRSLHKMGPSHIIISSISADKIGGNQTMLQMRASTQLLDNQYQTFQIDFPHLEGSFTGTGDSFSALILAWFHKENNLIRACERSISILHQILRKTIEISKPINTHNRCGRELCLIESKAIIECGDILFHAVLNDKHLSN</sequence>
<dbReference type="InterPro" id="IPR029056">
    <property type="entry name" value="Ribokinase-like"/>
</dbReference>
<evidence type="ECO:0000256" key="4">
    <source>
        <dbReference type="ARBA" id="ARBA00008805"/>
    </source>
</evidence>
<organism evidence="18 19">
    <name type="scientific">Adineta ricciae</name>
    <name type="common">Rotifer</name>
    <dbReference type="NCBI Taxonomy" id="249248"/>
    <lineage>
        <taxon>Eukaryota</taxon>
        <taxon>Metazoa</taxon>
        <taxon>Spiralia</taxon>
        <taxon>Gnathifera</taxon>
        <taxon>Rotifera</taxon>
        <taxon>Eurotatoria</taxon>
        <taxon>Bdelloidea</taxon>
        <taxon>Adinetida</taxon>
        <taxon>Adinetidae</taxon>
        <taxon>Adineta</taxon>
    </lineage>
</organism>
<dbReference type="Pfam" id="PF00049">
    <property type="entry name" value="Insulin"/>
    <property type="match status" value="1"/>
</dbReference>
<keyword evidence="7" id="KW-0808">Transferase</keyword>
<keyword evidence="9" id="KW-0418">Kinase</keyword>
<dbReference type="PANTHER" id="PTHR10534:SF2">
    <property type="entry name" value="PYRIDOXAL KINASE"/>
    <property type="match status" value="1"/>
</dbReference>
<dbReference type="EC" id="2.7.1.35" evidence="5"/>
<evidence type="ECO:0000256" key="10">
    <source>
        <dbReference type="ARBA" id="ARBA00022840"/>
    </source>
</evidence>
<evidence type="ECO:0000256" key="13">
    <source>
        <dbReference type="ARBA" id="ARBA00047377"/>
    </source>
</evidence>
<evidence type="ECO:0000256" key="9">
    <source>
        <dbReference type="ARBA" id="ARBA00022777"/>
    </source>
</evidence>
<evidence type="ECO:0000259" key="16">
    <source>
        <dbReference type="Pfam" id="PF00049"/>
    </source>
</evidence>
<feature type="signal peptide" evidence="15">
    <location>
        <begin position="1"/>
        <end position="22"/>
    </location>
</feature>
<dbReference type="InterPro" id="IPR004625">
    <property type="entry name" value="PyrdxlKinase"/>
</dbReference>
<evidence type="ECO:0000256" key="8">
    <source>
        <dbReference type="ARBA" id="ARBA00022741"/>
    </source>
</evidence>
<comment type="pathway">
    <text evidence="2">Cofactor metabolism; pyridoxal 5'-phosphate salvage; pyridoxine 5'-phosphate from pyridoxine: step 1/1.</text>
</comment>
<comment type="catalytic activity">
    <reaction evidence="13">
        <text>pyridoxal + ATP = pyridoxal 5'-phosphate + ADP + H(+)</text>
        <dbReference type="Rhea" id="RHEA:10224"/>
        <dbReference type="ChEBI" id="CHEBI:15378"/>
        <dbReference type="ChEBI" id="CHEBI:17310"/>
        <dbReference type="ChEBI" id="CHEBI:30616"/>
        <dbReference type="ChEBI" id="CHEBI:456216"/>
        <dbReference type="ChEBI" id="CHEBI:597326"/>
        <dbReference type="EC" id="2.7.1.35"/>
    </reaction>
    <physiologicalReaction direction="left-to-right" evidence="13">
        <dbReference type="Rhea" id="RHEA:10225"/>
    </physiologicalReaction>
</comment>
<dbReference type="NCBIfam" id="TIGR00687">
    <property type="entry name" value="pyridox_kin"/>
    <property type="match status" value="1"/>
</dbReference>
<evidence type="ECO:0000256" key="2">
    <source>
        <dbReference type="ARBA" id="ARBA00004835"/>
    </source>
</evidence>
<dbReference type="AlphaFoldDB" id="A0A816D7S9"/>
<dbReference type="InterPro" id="IPR016179">
    <property type="entry name" value="Insulin-like"/>
</dbReference>
<feature type="chain" id="PRO_5032270666" description="Pyridoxal kinase" evidence="15">
    <location>
        <begin position="23"/>
        <end position="430"/>
    </location>
</feature>
<evidence type="ECO:0000256" key="1">
    <source>
        <dbReference type="ARBA" id="ARBA00004750"/>
    </source>
</evidence>
<dbReference type="GO" id="GO:0005576">
    <property type="term" value="C:extracellular region"/>
    <property type="evidence" value="ECO:0007669"/>
    <property type="project" value="InterPro"/>
</dbReference>
<comment type="catalytic activity">
    <reaction evidence="12">
        <text>pyridoxamine + ATP = pyridoxamine 5'-phosphate + ADP + H(+)</text>
        <dbReference type="Rhea" id="RHEA:25104"/>
        <dbReference type="ChEBI" id="CHEBI:15378"/>
        <dbReference type="ChEBI" id="CHEBI:30616"/>
        <dbReference type="ChEBI" id="CHEBI:57761"/>
        <dbReference type="ChEBI" id="CHEBI:58451"/>
        <dbReference type="ChEBI" id="CHEBI:456216"/>
        <dbReference type="EC" id="2.7.1.35"/>
    </reaction>
    <physiologicalReaction direction="left-to-right" evidence="12">
        <dbReference type="Rhea" id="RHEA:25105"/>
    </physiologicalReaction>
</comment>
<evidence type="ECO:0000313" key="18">
    <source>
        <dbReference type="EMBL" id="CAF1633676.1"/>
    </source>
</evidence>
<reference evidence="18" key="1">
    <citation type="submission" date="2021-02" db="EMBL/GenBank/DDBJ databases">
        <authorList>
            <person name="Nowell W R."/>
        </authorList>
    </citation>
    <scope>NUCLEOTIDE SEQUENCE</scope>
</reference>
<dbReference type="GO" id="GO:0009443">
    <property type="term" value="P:pyridoxal 5'-phosphate salvage"/>
    <property type="evidence" value="ECO:0007669"/>
    <property type="project" value="InterPro"/>
</dbReference>
<comment type="caution">
    <text evidence="18">The sequence shown here is derived from an EMBL/GenBank/DDBJ whole genome shotgun (WGS) entry which is preliminary data.</text>
</comment>
<name>A0A816D7S9_ADIRI</name>
<dbReference type="GO" id="GO:0005829">
    <property type="term" value="C:cytosol"/>
    <property type="evidence" value="ECO:0007669"/>
    <property type="project" value="TreeGrafter"/>
</dbReference>
<accession>A0A816D7S9</accession>
<dbReference type="Pfam" id="PF08543">
    <property type="entry name" value="Phos_pyr_kin"/>
    <property type="match status" value="1"/>
</dbReference>
<comment type="pathway">
    <text evidence="3">Cofactor metabolism; pyridoxal 5'-phosphate salvage; pyridoxal 5'-phosphate from pyridoxal: step 1/1.</text>
</comment>
<feature type="domain" description="Pyridoxamine kinase/Phosphomethylpyrimidine kinase" evidence="17">
    <location>
        <begin position="153"/>
        <end position="392"/>
    </location>
</feature>
<evidence type="ECO:0000256" key="6">
    <source>
        <dbReference type="ARBA" id="ARBA00018134"/>
    </source>
</evidence>
<dbReference type="Proteomes" id="UP000663828">
    <property type="component" value="Unassembled WGS sequence"/>
</dbReference>
<keyword evidence="19" id="KW-1185">Reference proteome</keyword>
<evidence type="ECO:0000259" key="17">
    <source>
        <dbReference type="Pfam" id="PF08543"/>
    </source>
</evidence>
<dbReference type="GO" id="GO:0008478">
    <property type="term" value="F:pyridoxal kinase activity"/>
    <property type="evidence" value="ECO:0007669"/>
    <property type="project" value="UniProtKB-EC"/>
</dbReference>
<keyword evidence="15" id="KW-0732">Signal</keyword>
<dbReference type="SUPFAM" id="SSF56994">
    <property type="entry name" value="Insulin-like"/>
    <property type="match status" value="1"/>
</dbReference>
<evidence type="ECO:0000256" key="5">
    <source>
        <dbReference type="ARBA" id="ARBA00012104"/>
    </source>
</evidence>
<gene>
    <name evidence="18" type="ORF">XAT740_LOCUS52094</name>
</gene>
<keyword evidence="8" id="KW-0547">Nucleotide-binding</keyword>
<dbReference type="PANTHER" id="PTHR10534">
    <property type="entry name" value="PYRIDOXAL KINASE"/>
    <property type="match status" value="1"/>
</dbReference>
<evidence type="ECO:0000256" key="11">
    <source>
        <dbReference type="ARBA" id="ARBA00032808"/>
    </source>
</evidence>
<comment type="catalytic activity">
    <reaction evidence="14">
        <text>pyridoxine + ATP = pyridoxine 5'-phosphate + ADP + H(+)</text>
        <dbReference type="Rhea" id="RHEA:25108"/>
        <dbReference type="ChEBI" id="CHEBI:15378"/>
        <dbReference type="ChEBI" id="CHEBI:16709"/>
        <dbReference type="ChEBI" id="CHEBI:30616"/>
        <dbReference type="ChEBI" id="CHEBI:58589"/>
        <dbReference type="ChEBI" id="CHEBI:456216"/>
        <dbReference type="EC" id="2.7.1.35"/>
    </reaction>
    <physiologicalReaction direction="left-to-right" evidence="14">
        <dbReference type="Rhea" id="RHEA:25109"/>
    </physiologicalReaction>
</comment>
<keyword evidence="10" id="KW-0067">ATP-binding</keyword>
<evidence type="ECO:0000256" key="7">
    <source>
        <dbReference type="ARBA" id="ARBA00022679"/>
    </source>
</evidence>
<protein>
    <recommendedName>
        <fullName evidence="6">Pyridoxal kinase</fullName>
        <ecNumber evidence="5">2.7.1.35</ecNumber>
    </recommendedName>
    <alternativeName>
        <fullName evidence="11">Pyridoxine kinase</fullName>
    </alternativeName>
</protein>
<evidence type="ECO:0000256" key="12">
    <source>
        <dbReference type="ARBA" id="ARBA00047310"/>
    </source>
</evidence>
<dbReference type="Gene3D" id="1.10.100.10">
    <property type="entry name" value="Insulin-like"/>
    <property type="match status" value="1"/>
</dbReference>
<proteinExistence type="inferred from homology"/>
<evidence type="ECO:0000313" key="19">
    <source>
        <dbReference type="Proteomes" id="UP000663828"/>
    </source>
</evidence>
<feature type="domain" description="Insulin-like" evidence="16">
    <location>
        <begin position="42"/>
        <end position="119"/>
    </location>
</feature>
<dbReference type="InterPro" id="IPR013749">
    <property type="entry name" value="PM/HMP-P_kinase-1"/>
</dbReference>
<dbReference type="EMBL" id="CAJNOR010008478">
    <property type="protein sequence ID" value="CAF1633676.1"/>
    <property type="molecule type" value="Genomic_DNA"/>
</dbReference>
<dbReference type="CDD" id="cd01173">
    <property type="entry name" value="pyridoxal_pyridoxamine_kinase"/>
    <property type="match status" value="1"/>
</dbReference>
<comment type="similarity">
    <text evidence="4">Belongs to the pyridoxine kinase family.</text>
</comment>
<evidence type="ECO:0000256" key="14">
    <source>
        <dbReference type="ARBA" id="ARBA00048524"/>
    </source>
</evidence>
<evidence type="ECO:0000256" key="15">
    <source>
        <dbReference type="SAM" id="SignalP"/>
    </source>
</evidence>
<comment type="pathway">
    <text evidence="1">Cofactor metabolism; pyridoxal 5'-phosphate salvage; pyridoxamine 5'-phosphate from pyridoxamine: step 1/1.</text>
</comment>
<evidence type="ECO:0000256" key="3">
    <source>
        <dbReference type="ARBA" id="ARBA00005210"/>
    </source>
</evidence>
<dbReference type="UniPathway" id="UPA01068">
    <property type="reaction ID" value="UER00298"/>
</dbReference>
<dbReference type="SUPFAM" id="SSF53613">
    <property type="entry name" value="Ribokinase-like"/>
    <property type="match status" value="1"/>
</dbReference>
<dbReference type="GO" id="GO:0005179">
    <property type="term" value="F:hormone activity"/>
    <property type="evidence" value="ECO:0007669"/>
    <property type="project" value="InterPro"/>
</dbReference>
<dbReference type="Gene3D" id="3.40.1190.20">
    <property type="match status" value="1"/>
</dbReference>